<evidence type="ECO:0000256" key="1">
    <source>
        <dbReference type="ARBA" id="ARBA00022801"/>
    </source>
</evidence>
<dbReference type="AlphaFoldDB" id="A0A1H6FNR0"/>
<dbReference type="InterPro" id="IPR029058">
    <property type="entry name" value="AB_hydrolase_fold"/>
</dbReference>
<dbReference type="EMBL" id="FNWL01000001">
    <property type="protein sequence ID" value="SEH11493.1"/>
    <property type="molecule type" value="Genomic_DNA"/>
</dbReference>
<dbReference type="Pfam" id="PF12697">
    <property type="entry name" value="Abhydrolase_6"/>
    <property type="match status" value="1"/>
</dbReference>
<protein>
    <submittedName>
        <fullName evidence="3">Pimeloyl-ACP methyl ester carboxylesterase</fullName>
    </submittedName>
</protein>
<dbReference type="PANTHER" id="PTHR43798:SF31">
    <property type="entry name" value="AB HYDROLASE SUPERFAMILY PROTEIN YCLE"/>
    <property type="match status" value="1"/>
</dbReference>
<dbReference type="InterPro" id="IPR000073">
    <property type="entry name" value="AB_hydrolase_1"/>
</dbReference>
<dbReference type="Proteomes" id="UP000199112">
    <property type="component" value="Unassembled WGS sequence"/>
</dbReference>
<dbReference type="PANTHER" id="PTHR43798">
    <property type="entry name" value="MONOACYLGLYCEROL LIPASE"/>
    <property type="match status" value="1"/>
</dbReference>
<reference evidence="4" key="1">
    <citation type="submission" date="2016-10" db="EMBL/GenBank/DDBJ databases">
        <authorList>
            <person name="Varghese N."/>
            <person name="Submissions S."/>
        </authorList>
    </citation>
    <scope>NUCLEOTIDE SEQUENCE [LARGE SCALE GENOMIC DNA]</scope>
    <source>
        <strain evidence="4">CGMCC 1.8981</strain>
    </source>
</reference>
<dbReference type="GO" id="GO:0016787">
    <property type="term" value="F:hydrolase activity"/>
    <property type="evidence" value="ECO:0007669"/>
    <property type="project" value="UniProtKB-KW"/>
</dbReference>
<keyword evidence="4" id="KW-1185">Reference proteome</keyword>
<proteinExistence type="predicted"/>
<organism evidence="3 4">
    <name type="scientific">Natronorubrum sediminis</name>
    <dbReference type="NCBI Taxonomy" id="640943"/>
    <lineage>
        <taxon>Archaea</taxon>
        <taxon>Methanobacteriati</taxon>
        <taxon>Methanobacteriota</taxon>
        <taxon>Stenosarchaea group</taxon>
        <taxon>Halobacteria</taxon>
        <taxon>Halobacteriales</taxon>
        <taxon>Natrialbaceae</taxon>
        <taxon>Natronorubrum</taxon>
    </lineage>
</organism>
<dbReference type="SUPFAM" id="SSF53474">
    <property type="entry name" value="alpha/beta-Hydrolases"/>
    <property type="match status" value="1"/>
</dbReference>
<dbReference type="GO" id="GO:0016020">
    <property type="term" value="C:membrane"/>
    <property type="evidence" value="ECO:0007669"/>
    <property type="project" value="TreeGrafter"/>
</dbReference>
<sequence>MPLGVVDVTMPELTLEDGHLWYELQGTGRPLVFIHGGWSNARAWAPQVDRFADEYQVLTLDVRGHGNTGVTDSERYSIELFTDDLERLLADLDLEQPILCGLSLGSMVVQEYLDRHPNDVAAAILGGAVRSMPPLEVPDSTKALFTPTPAIAASVALSGSRATFRSMCGSIRAATGGHWLSVNPEIRRDAIAAVGDIDRDEFRKIFDALYRYDPPDLSVDAPTLVVHGASEAPLVKRQGRQLVRDLPRGERVVLPDSGHLVNQDRPDAFNTTCATFLESAFERRRPVSSE</sequence>
<feature type="domain" description="AB hydrolase-1" evidence="2">
    <location>
        <begin position="31"/>
        <end position="270"/>
    </location>
</feature>
<gene>
    <name evidence="3" type="ORF">SAMN04487967_0374</name>
</gene>
<evidence type="ECO:0000313" key="4">
    <source>
        <dbReference type="Proteomes" id="UP000199112"/>
    </source>
</evidence>
<keyword evidence="1" id="KW-0378">Hydrolase</keyword>
<dbReference type="InterPro" id="IPR050266">
    <property type="entry name" value="AB_hydrolase_sf"/>
</dbReference>
<name>A0A1H6FNR0_9EURY</name>
<evidence type="ECO:0000259" key="2">
    <source>
        <dbReference type="Pfam" id="PF12697"/>
    </source>
</evidence>
<accession>A0A1H6FNR0</accession>
<evidence type="ECO:0000313" key="3">
    <source>
        <dbReference type="EMBL" id="SEH11493.1"/>
    </source>
</evidence>
<dbReference type="Gene3D" id="3.40.50.1820">
    <property type="entry name" value="alpha/beta hydrolase"/>
    <property type="match status" value="1"/>
</dbReference>